<evidence type="ECO:0000313" key="2">
    <source>
        <dbReference type="Ensembl" id="ENSSANP00000032192.1"/>
    </source>
</evidence>
<dbReference type="InterPro" id="IPR051924">
    <property type="entry name" value="GST_Kappa/NadH"/>
</dbReference>
<dbReference type="Proteomes" id="UP000472260">
    <property type="component" value="Unassembled WGS sequence"/>
</dbReference>
<dbReference type="InterPro" id="IPR036249">
    <property type="entry name" value="Thioredoxin-like_sf"/>
</dbReference>
<evidence type="ECO:0000259" key="1">
    <source>
        <dbReference type="Pfam" id="PF01323"/>
    </source>
</evidence>
<name>A0A671MK46_9TELE</name>
<dbReference type="Gene3D" id="3.40.30.10">
    <property type="entry name" value="Glutaredoxin"/>
    <property type="match status" value="1"/>
</dbReference>
<sequence>MFSSGKVVELFYDVVSPYSWLAFEVLCRYRNVWNIDLKFKPAYLTGVIYGSGNQPAGMNPSKLTYIVSDLTLLSEYFGVPMFRPSDLSDKGIQLQACFYGGRESSTRCSLYRWFHEEPLTSMETIPLHKRFFILF</sequence>
<dbReference type="PANTHER" id="PTHR42943">
    <property type="entry name" value="GLUTATHIONE S-TRANSFERASE KAPPA"/>
    <property type="match status" value="1"/>
</dbReference>
<dbReference type="GO" id="GO:0004364">
    <property type="term" value="F:glutathione transferase activity"/>
    <property type="evidence" value="ECO:0007669"/>
    <property type="project" value="TreeGrafter"/>
</dbReference>
<accession>A0A671MK46</accession>
<reference evidence="2" key="2">
    <citation type="submission" date="2025-09" db="UniProtKB">
        <authorList>
            <consortium name="Ensembl"/>
        </authorList>
    </citation>
    <scope>IDENTIFICATION</scope>
</reference>
<dbReference type="GO" id="GO:0005739">
    <property type="term" value="C:mitochondrion"/>
    <property type="evidence" value="ECO:0007669"/>
    <property type="project" value="TreeGrafter"/>
</dbReference>
<dbReference type="AlphaFoldDB" id="A0A671MK46"/>
<feature type="domain" description="DSBA-like thioredoxin" evidence="1">
    <location>
        <begin position="7"/>
        <end position="87"/>
    </location>
</feature>
<dbReference type="GO" id="GO:0006749">
    <property type="term" value="P:glutathione metabolic process"/>
    <property type="evidence" value="ECO:0007669"/>
    <property type="project" value="TreeGrafter"/>
</dbReference>
<evidence type="ECO:0000313" key="3">
    <source>
        <dbReference type="Proteomes" id="UP000472260"/>
    </source>
</evidence>
<dbReference type="GO" id="GO:0005777">
    <property type="term" value="C:peroxisome"/>
    <property type="evidence" value="ECO:0007669"/>
    <property type="project" value="TreeGrafter"/>
</dbReference>
<protein>
    <recommendedName>
        <fullName evidence="1">DSBA-like thioredoxin domain-containing protein</fullName>
    </recommendedName>
</protein>
<dbReference type="Pfam" id="PF01323">
    <property type="entry name" value="DSBA"/>
    <property type="match status" value="1"/>
</dbReference>
<dbReference type="SUPFAM" id="SSF52833">
    <property type="entry name" value="Thioredoxin-like"/>
    <property type="match status" value="1"/>
</dbReference>
<organism evidence="2 3">
    <name type="scientific">Sinocyclocheilus anshuiensis</name>
    <dbReference type="NCBI Taxonomy" id="1608454"/>
    <lineage>
        <taxon>Eukaryota</taxon>
        <taxon>Metazoa</taxon>
        <taxon>Chordata</taxon>
        <taxon>Craniata</taxon>
        <taxon>Vertebrata</taxon>
        <taxon>Euteleostomi</taxon>
        <taxon>Actinopterygii</taxon>
        <taxon>Neopterygii</taxon>
        <taxon>Teleostei</taxon>
        <taxon>Ostariophysi</taxon>
        <taxon>Cypriniformes</taxon>
        <taxon>Cyprinidae</taxon>
        <taxon>Cyprininae</taxon>
        <taxon>Sinocyclocheilus</taxon>
    </lineage>
</organism>
<dbReference type="PANTHER" id="PTHR42943:SF2">
    <property type="entry name" value="GLUTATHIONE S-TRANSFERASE KAPPA 1"/>
    <property type="match status" value="1"/>
</dbReference>
<keyword evidence="3" id="KW-1185">Reference proteome</keyword>
<dbReference type="GO" id="GO:0004602">
    <property type="term" value="F:glutathione peroxidase activity"/>
    <property type="evidence" value="ECO:0007669"/>
    <property type="project" value="TreeGrafter"/>
</dbReference>
<proteinExistence type="predicted"/>
<dbReference type="InterPro" id="IPR001853">
    <property type="entry name" value="DSBA-like_thioredoxin_dom"/>
</dbReference>
<dbReference type="Ensembl" id="ENSSANT00000034267.1">
    <property type="protein sequence ID" value="ENSSANP00000032192.1"/>
    <property type="gene ID" value="ENSSANG00000016413.1"/>
</dbReference>
<reference evidence="2" key="1">
    <citation type="submission" date="2025-08" db="UniProtKB">
        <authorList>
            <consortium name="Ensembl"/>
        </authorList>
    </citation>
    <scope>IDENTIFICATION</scope>
</reference>